<evidence type="ECO:0000313" key="4">
    <source>
        <dbReference type="EMBL" id="CAB4362465.1"/>
    </source>
</evidence>
<sequence>MGTYSRAKFVALATVVALAAVACSDDTTSTTTTAPAAAETTVPSAGGDTTIATTAPAPVDGLPTTKGDQKVKVMVLTDVTQGQIAYSAPETYQAVQLAFKNFPNATIDVCDAKGDQNEYLNCQQKAVDGKYNAVVVGWSGGGGAGEDALYEAGIPVLGGQGNTTDPLSYSFASGTGNYVGLGAGSVLAGATKIGVLYLEGTDQLVDAIQKGVEFEKGTVVSRASVPNNAPDLAPAVAKLLGDGAELIILSVSPPMVIQAMTAIKASGKNPKVSAVAAILPQKLLDYMKGDADGIYAISSTLNNVEDSKGMAELLAGVEAIKSGTVLTVQTVLGFEAGYVLATAVASITGDVTADSLKTALDAIDGLDMGGLTGPASTKSLPMKGLERFMNPYAIVYQVVSGKLAKQGDLTAIRGAYT</sequence>
<proteinExistence type="predicted"/>
<evidence type="ECO:0000313" key="6">
    <source>
        <dbReference type="EMBL" id="CAB4810871.1"/>
    </source>
</evidence>
<dbReference type="EMBL" id="CAFAAV010000040">
    <property type="protein sequence ID" value="CAB4810871.1"/>
    <property type="molecule type" value="Genomic_DNA"/>
</dbReference>
<name>A0A6J6A0W9_9ZZZZ</name>
<evidence type="ECO:0000313" key="9">
    <source>
        <dbReference type="EMBL" id="CAB4998602.1"/>
    </source>
</evidence>
<evidence type="ECO:0000256" key="1">
    <source>
        <dbReference type="ARBA" id="ARBA00022729"/>
    </source>
</evidence>
<evidence type="ECO:0000256" key="2">
    <source>
        <dbReference type="SAM" id="MobiDB-lite"/>
    </source>
</evidence>
<protein>
    <submittedName>
        <fullName evidence="4">Unannotated protein</fullName>
    </submittedName>
</protein>
<dbReference type="InterPro" id="IPR028082">
    <property type="entry name" value="Peripla_BP_I"/>
</dbReference>
<dbReference type="EMBL" id="CAFBOL010000057">
    <property type="protein sequence ID" value="CAB4998602.1"/>
    <property type="molecule type" value="Genomic_DNA"/>
</dbReference>
<feature type="domain" description="Leucine-binding protein" evidence="3">
    <location>
        <begin position="71"/>
        <end position="375"/>
    </location>
</feature>
<dbReference type="PANTHER" id="PTHR30483">
    <property type="entry name" value="LEUCINE-SPECIFIC-BINDING PROTEIN"/>
    <property type="match status" value="1"/>
</dbReference>
<organism evidence="4">
    <name type="scientific">freshwater metagenome</name>
    <dbReference type="NCBI Taxonomy" id="449393"/>
    <lineage>
        <taxon>unclassified sequences</taxon>
        <taxon>metagenomes</taxon>
        <taxon>ecological metagenomes</taxon>
    </lineage>
</organism>
<dbReference type="Pfam" id="PF13458">
    <property type="entry name" value="Peripla_BP_6"/>
    <property type="match status" value="1"/>
</dbReference>
<evidence type="ECO:0000259" key="3">
    <source>
        <dbReference type="Pfam" id="PF13458"/>
    </source>
</evidence>
<dbReference type="EMBL" id="CAEZYF010000019">
    <property type="protein sequence ID" value="CAB4736063.1"/>
    <property type="molecule type" value="Genomic_DNA"/>
</dbReference>
<evidence type="ECO:0000313" key="7">
    <source>
        <dbReference type="EMBL" id="CAB4850344.1"/>
    </source>
</evidence>
<evidence type="ECO:0000313" key="5">
    <source>
        <dbReference type="EMBL" id="CAB4736063.1"/>
    </source>
</evidence>
<dbReference type="PANTHER" id="PTHR30483:SF6">
    <property type="entry name" value="PERIPLASMIC BINDING PROTEIN OF ABC TRANSPORTER FOR NATURAL AMINO ACIDS"/>
    <property type="match status" value="1"/>
</dbReference>
<dbReference type="PROSITE" id="PS51257">
    <property type="entry name" value="PROKAR_LIPOPROTEIN"/>
    <property type="match status" value="1"/>
</dbReference>
<keyword evidence="1" id="KW-0732">Signal</keyword>
<dbReference type="Gene3D" id="3.40.50.2300">
    <property type="match status" value="2"/>
</dbReference>
<accession>A0A6J6A0W9</accession>
<dbReference type="AlphaFoldDB" id="A0A6J6A0W9"/>
<dbReference type="EMBL" id="CAFBMT010000002">
    <property type="protein sequence ID" value="CAB4913064.1"/>
    <property type="molecule type" value="Genomic_DNA"/>
</dbReference>
<reference evidence="4" key="1">
    <citation type="submission" date="2020-05" db="EMBL/GenBank/DDBJ databases">
        <authorList>
            <person name="Chiriac C."/>
            <person name="Salcher M."/>
            <person name="Ghai R."/>
            <person name="Kavagutti S V."/>
        </authorList>
    </citation>
    <scope>NUCLEOTIDE SEQUENCE</scope>
</reference>
<feature type="region of interest" description="Disordered" evidence="2">
    <location>
        <begin position="40"/>
        <end position="64"/>
    </location>
</feature>
<dbReference type="EMBL" id="CAESGF010000001">
    <property type="protein sequence ID" value="CAB4362465.1"/>
    <property type="molecule type" value="Genomic_DNA"/>
</dbReference>
<dbReference type="InterPro" id="IPR028081">
    <property type="entry name" value="Leu-bd"/>
</dbReference>
<dbReference type="SUPFAM" id="SSF53822">
    <property type="entry name" value="Periplasmic binding protein-like I"/>
    <property type="match status" value="1"/>
</dbReference>
<dbReference type="InterPro" id="IPR051010">
    <property type="entry name" value="BCAA_transport"/>
</dbReference>
<gene>
    <name evidence="5" type="ORF">UFOPK2656_02547</name>
    <name evidence="6" type="ORF">UFOPK3099_00732</name>
    <name evidence="7" type="ORF">UFOPK3267_01158</name>
    <name evidence="8" type="ORF">UFOPK3651_00335</name>
    <name evidence="9" type="ORF">UFOPK3931_01973</name>
    <name evidence="4" type="ORF">UFOPK4189_00240</name>
</gene>
<dbReference type="EMBL" id="CAFBIY010000052">
    <property type="protein sequence ID" value="CAB4850344.1"/>
    <property type="molecule type" value="Genomic_DNA"/>
</dbReference>
<evidence type="ECO:0000313" key="8">
    <source>
        <dbReference type="EMBL" id="CAB4913064.1"/>
    </source>
</evidence>